<dbReference type="PANTHER" id="PTHR21621:SF0">
    <property type="entry name" value="BETA-CITRYLGLUTAMATE SYNTHASE B-RELATED"/>
    <property type="match status" value="1"/>
</dbReference>
<dbReference type="Pfam" id="PF21068">
    <property type="entry name" value="ATPgraspMvdD"/>
    <property type="match status" value="1"/>
</dbReference>
<keyword evidence="2" id="KW-0067">ATP-binding</keyword>
<evidence type="ECO:0000256" key="2">
    <source>
        <dbReference type="PROSITE-ProRule" id="PRU00409"/>
    </source>
</evidence>
<dbReference type="KEGG" id="kko:Kkor_1570"/>
<dbReference type="SUPFAM" id="SSF56059">
    <property type="entry name" value="Glutathione synthetase ATP-binding domain-like"/>
    <property type="match status" value="1"/>
</dbReference>
<dbReference type="STRING" id="523791.Kkor_1570"/>
<keyword evidence="2" id="KW-0547">Nucleotide-binding</keyword>
<proteinExistence type="predicted"/>
<dbReference type="Proteomes" id="UP000001231">
    <property type="component" value="Chromosome"/>
</dbReference>
<dbReference type="GO" id="GO:0005524">
    <property type="term" value="F:ATP binding"/>
    <property type="evidence" value="ECO:0007669"/>
    <property type="project" value="UniProtKB-UniRule"/>
</dbReference>
<protein>
    <recommendedName>
        <fullName evidence="3">ATP-grasp domain-containing protein</fullName>
    </recommendedName>
</protein>
<dbReference type="GO" id="GO:0046872">
    <property type="term" value="F:metal ion binding"/>
    <property type="evidence" value="ECO:0007669"/>
    <property type="project" value="InterPro"/>
</dbReference>
<dbReference type="GO" id="GO:0009432">
    <property type="term" value="P:SOS response"/>
    <property type="evidence" value="ECO:0007669"/>
    <property type="project" value="TreeGrafter"/>
</dbReference>
<dbReference type="HOGENOM" id="CLU_055286_0_1_6"/>
<dbReference type="Gene3D" id="3.30.470.20">
    <property type="entry name" value="ATP-grasp fold, B domain"/>
    <property type="match status" value="1"/>
</dbReference>
<reference evidence="4 5" key="1">
    <citation type="journal article" date="2009" name="Stand. Genomic Sci.">
        <title>Complete genome sequence of Kangiella koreensis type strain (SW-125).</title>
        <authorList>
            <person name="Han C."/>
            <person name="Sikorski J."/>
            <person name="Lapidus A."/>
            <person name="Nolan M."/>
            <person name="Glavina Del Rio T."/>
            <person name="Tice H."/>
            <person name="Cheng J.F."/>
            <person name="Lucas S."/>
            <person name="Chen F."/>
            <person name="Copeland A."/>
            <person name="Ivanova N."/>
            <person name="Mavromatis K."/>
            <person name="Ovchinnikova G."/>
            <person name="Pati A."/>
            <person name="Bruce D."/>
            <person name="Goodwin L."/>
            <person name="Pitluck S."/>
            <person name="Chen A."/>
            <person name="Palaniappan K."/>
            <person name="Land M."/>
            <person name="Hauser L."/>
            <person name="Chang Y.J."/>
            <person name="Jeffries C.D."/>
            <person name="Chain P."/>
            <person name="Saunders E."/>
            <person name="Brettin T."/>
            <person name="Goker M."/>
            <person name="Tindall B.J."/>
            <person name="Bristow J."/>
            <person name="Eisen J.A."/>
            <person name="Markowitz V."/>
            <person name="Hugenholtz P."/>
            <person name="Kyrpides N.C."/>
            <person name="Klenk H.P."/>
            <person name="Detter J.C."/>
        </authorList>
    </citation>
    <scope>NUCLEOTIDE SEQUENCE [LARGE SCALE GENOMIC DNA]</scope>
    <source>
        <strain evidence="5">DSM 16069 / KCTC 12182 / SW-125</strain>
    </source>
</reference>
<dbReference type="InterPro" id="IPR011761">
    <property type="entry name" value="ATP-grasp"/>
</dbReference>
<feature type="domain" description="ATP-grasp" evidence="3">
    <location>
        <begin position="132"/>
        <end position="327"/>
    </location>
</feature>
<evidence type="ECO:0000259" key="3">
    <source>
        <dbReference type="PROSITE" id="PS50975"/>
    </source>
</evidence>
<dbReference type="InterPro" id="IPR048936">
    <property type="entry name" value="MvdD-like_ATPgrasp"/>
</dbReference>
<evidence type="ECO:0000313" key="4">
    <source>
        <dbReference type="EMBL" id="ACV26982.1"/>
    </source>
</evidence>
<name>C7RCJ0_KANKD</name>
<dbReference type="GO" id="GO:0005737">
    <property type="term" value="C:cytoplasm"/>
    <property type="evidence" value="ECO:0007669"/>
    <property type="project" value="TreeGrafter"/>
</dbReference>
<dbReference type="OrthoDB" id="583309at2"/>
<dbReference type="PROSITE" id="PS50975">
    <property type="entry name" value="ATP_GRASP"/>
    <property type="match status" value="1"/>
</dbReference>
<organism evidence="4 5">
    <name type="scientific">Kangiella koreensis (strain DSM 16069 / JCM 12317 / KCTC 12182 / SW-125)</name>
    <dbReference type="NCBI Taxonomy" id="523791"/>
    <lineage>
        <taxon>Bacteria</taxon>
        <taxon>Pseudomonadati</taxon>
        <taxon>Pseudomonadota</taxon>
        <taxon>Gammaproteobacteria</taxon>
        <taxon>Kangiellales</taxon>
        <taxon>Kangiellaceae</taxon>
        <taxon>Kangiella</taxon>
    </lineage>
</organism>
<dbReference type="EMBL" id="CP001707">
    <property type="protein sequence ID" value="ACV26982.1"/>
    <property type="molecule type" value="Genomic_DNA"/>
</dbReference>
<gene>
    <name evidence="4" type="ordered locus">Kkor_1570</name>
</gene>
<dbReference type="PANTHER" id="PTHR21621">
    <property type="entry name" value="RIBOSOMAL PROTEIN S6 MODIFICATION PROTEIN"/>
    <property type="match status" value="1"/>
</dbReference>
<evidence type="ECO:0000256" key="1">
    <source>
        <dbReference type="ARBA" id="ARBA00023211"/>
    </source>
</evidence>
<dbReference type="InParanoid" id="C7RCJ0"/>
<sequence>MKTILIISNSMDIHADLISPIFQKKDQTYFRINLDQFPRDYKILQKYTGKVSKVIIEHIPSGNFIDLNTVGAVWNRRPAPFSFISNDLLNQELAFAKQETEQALFGLLYPLDCFWVSHPVALRGAGWKGEQLNRARNFGFEIPASLVTNCPEEVLKFKSLIRSDLIFKTLSTADLASGSVEDNERVTDGLSTVIVDEEMMENLDAVREIPCHFQEYIQKKYELRVTVVEDAVFAAKIHSQDDERTRVDSRDMSAEILYEATELPEHIKDRCLSLIKSYDLNYSAMDIIVTPDDEYVFLENNPSGNFLYIQQLIPEFNILEKLAATLSREVECRT</sequence>
<evidence type="ECO:0000313" key="5">
    <source>
        <dbReference type="Proteomes" id="UP000001231"/>
    </source>
</evidence>
<dbReference type="GO" id="GO:0018169">
    <property type="term" value="F:ribosomal S6-glutamic acid ligase activity"/>
    <property type="evidence" value="ECO:0007669"/>
    <property type="project" value="TreeGrafter"/>
</dbReference>
<dbReference type="eggNOG" id="COG0189">
    <property type="taxonomic scope" value="Bacteria"/>
</dbReference>
<accession>C7RCJ0</accession>
<keyword evidence="1" id="KW-0464">Manganese</keyword>
<dbReference type="AlphaFoldDB" id="C7RCJ0"/>
<keyword evidence="5" id="KW-1185">Reference proteome</keyword>